<feature type="compositionally biased region" description="Acidic residues" evidence="1">
    <location>
        <begin position="220"/>
        <end position="232"/>
    </location>
</feature>
<feature type="compositionally biased region" description="Basic residues" evidence="1">
    <location>
        <begin position="1"/>
        <end position="12"/>
    </location>
</feature>
<evidence type="ECO:0000313" key="3">
    <source>
        <dbReference type="Proteomes" id="UP001153709"/>
    </source>
</evidence>
<protein>
    <submittedName>
        <fullName evidence="2">Uncharacterized protein</fullName>
    </submittedName>
</protein>
<dbReference type="OrthoDB" id="6780283at2759"/>
<feature type="region of interest" description="Disordered" evidence="1">
    <location>
        <begin position="127"/>
        <end position="320"/>
    </location>
</feature>
<dbReference type="Proteomes" id="UP001153709">
    <property type="component" value="Chromosome 7"/>
</dbReference>
<name>A0A9N9T641_DIABA</name>
<feature type="compositionally biased region" description="Acidic residues" evidence="1">
    <location>
        <begin position="51"/>
        <end position="60"/>
    </location>
</feature>
<dbReference type="AlphaFoldDB" id="A0A9N9T641"/>
<evidence type="ECO:0000313" key="2">
    <source>
        <dbReference type="EMBL" id="CAG9837689.1"/>
    </source>
</evidence>
<evidence type="ECO:0000256" key="1">
    <source>
        <dbReference type="SAM" id="MobiDB-lite"/>
    </source>
</evidence>
<organism evidence="2 3">
    <name type="scientific">Diabrotica balteata</name>
    <name type="common">Banded cucumber beetle</name>
    <dbReference type="NCBI Taxonomy" id="107213"/>
    <lineage>
        <taxon>Eukaryota</taxon>
        <taxon>Metazoa</taxon>
        <taxon>Ecdysozoa</taxon>
        <taxon>Arthropoda</taxon>
        <taxon>Hexapoda</taxon>
        <taxon>Insecta</taxon>
        <taxon>Pterygota</taxon>
        <taxon>Neoptera</taxon>
        <taxon>Endopterygota</taxon>
        <taxon>Coleoptera</taxon>
        <taxon>Polyphaga</taxon>
        <taxon>Cucujiformia</taxon>
        <taxon>Chrysomeloidea</taxon>
        <taxon>Chrysomelidae</taxon>
        <taxon>Galerucinae</taxon>
        <taxon>Diabroticina</taxon>
        <taxon>Diabroticites</taxon>
        <taxon>Diabrotica</taxon>
    </lineage>
</organism>
<proteinExistence type="predicted"/>
<gene>
    <name evidence="2" type="ORF">DIABBA_LOCUS10652</name>
</gene>
<feature type="compositionally biased region" description="Basic residues" evidence="1">
    <location>
        <begin position="200"/>
        <end position="211"/>
    </location>
</feature>
<feature type="region of interest" description="Disordered" evidence="1">
    <location>
        <begin position="351"/>
        <end position="384"/>
    </location>
</feature>
<feature type="compositionally biased region" description="Basic residues" evidence="1">
    <location>
        <begin position="164"/>
        <end position="175"/>
    </location>
</feature>
<feature type="region of interest" description="Disordered" evidence="1">
    <location>
        <begin position="326"/>
        <end position="345"/>
    </location>
</feature>
<keyword evidence="3" id="KW-1185">Reference proteome</keyword>
<feature type="compositionally biased region" description="Acidic residues" evidence="1">
    <location>
        <begin position="16"/>
        <end position="30"/>
    </location>
</feature>
<reference evidence="2" key="1">
    <citation type="submission" date="2022-01" db="EMBL/GenBank/DDBJ databases">
        <authorList>
            <person name="King R."/>
        </authorList>
    </citation>
    <scope>NUCLEOTIDE SEQUENCE</scope>
</reference>
<feature type="compositionally biased region" description="Low complexity" evidence="1">
    <location>
        <begin position="283"/>
        <end position="305"/>
    </location>
</feature>
<dbReference type="EMBL" id="OU898282">
    <property type="protein sequence ID" value="CAG9837689.1"/>
    <property type="molecule type" value="Genomic_DNA"/>
</dbReference>
<feature type="region of interest" description="Disordered" evidence="1">
    <location>
        <begin position="1"/>
        <end position="109"/>
    </location>
</feature>
<accession>A0A9N9T641</accession>
<sequence>MVRKRSKVAKRHYYSEEEPETESDFEDDPAYEPAPKKYSLRQRKRQTFNADDWDYEEDVPVETPKVASDDEEFNVTNNNPKLDEAANSENVSDSTDKPTESAVEETVGNCDELVDFEDMIRADVVVNKNRIDYDNVIQKTEIKVQPLSEKEQVLKKSKSQPSKPKLKRGRKPKRRKSEEEPQYFAPQIQEDENDEDYHPYKPRRTRKPKKRPAGEIDSSLLEDFDNDDDLEDTNDRDYNPEDDLDYPGLSNFILNRQISDDFEDTTSNTVLSKEGSLPEPHSSADTTTADTTDSVTKTDSVSGSGDLEITQSGAASEVIENVSQIEKATSIPDTEKDASETVAVSVSAADTTSAVQVPDTTEKEKPFDLTAANTESCSREDSDDVPLQLEEINEADKNNSLQNVSSTSSDSVIKVNENCVTTDVQVNGSVKHVEDLAVVADSVVEDGDDDDDVVFVEQEKKYEIIVLDD</sequence>